<evidence type="ECO:0000313" key="3">
    <source>
        <dbReference type="Proteomes" id="UP000319210"/>
    </source>
</evidence>
<protein>
    <submittedName>
        <fullName evidence="2">Uncharacterized protein</fullName>
    </submittedName>
</protein>
<dbReference type="EMBL" id="BJMM01000052">
    <property type="protein sequence ID" value="GEB53491.1"/>
    <property type="molecule type" value="Genomic_DNA"/>
</dbReference>
<dbReference type="Gene3D" id="1.20.5.340">
    <property type="match status" value="1"/>
</dbReference>
<sequence length="103" mass="11244">MSNLEDAMRRIEALEAELDELRTKVGNTEFLAGAADRDASELRAALRAHNQTLNALRETQLEQGQRLGTLEAKVGTLEAKVDDGFAKTAAGLQEIIRRLPAQA</sequence>
<evidence type="ECO:0000313" key="2">
    <source>
        <dbReference type="EMBL" id="GEB53491.1"/>
    </source>
</evidence>
<evidence type="ECO:0000256" key="1">
    <source>
        <dbReference type="SAM" id="Coils"/>
    </source>
</evidence>
<feature type="coiled-coil region" evidence="1">
    <location>
        <begin position="1"/>
        <end position="59"/>
    </location>
</feature>
<dbReference type="AlphaFoldDB" id="A0A4Y3R790"/>
<keyword evidence="1" id="KW-0175">Coiled coil</keyword>
<proteinExistence type="predicted"/>
<reference evidence="2 3" key="1">
    <citation type="submission" date="2019-06" db="EMBL/GenBank/DDBJ databases">
        <title>Whole genome shotgun sequence of Streptomyces cacaoi subsp. cacaoi NBRC 12748.</title>
        <authorList>
            <person name="Hosoyama A."/>
            <person name="Uohara A."/>
            <person name="Ohji S."/>
            <person name="Ichikawa N."/>
        </authorList>
    </citation>
    <scope>NUCLEOTIDE SEQUENCE [LARGE SCALE GENOMIC DNA]</scope>
    <source>
        <strain evidence="2 3">NBRC 12748</strain>
    </source>
</reference>
<dbReference type="OrthoDB" id="4253780at2"/>
<comment type="caution">
    <text evidence="2">The sequence shown here is derived from an EMBL/GenBank/DDBJ whole genome shotgun (WGS) entry which is preliminary data.</text>
</comment>
<dbReference type="RefSeq" id="WP_086815743.1">
    <property type="nucleotide sequence ID" value="NZ_BJMM01000052.1"/>
</dbReference>
<gene>
    <name evidence="2" type="ORF">SCA03_60420</name>
</gene>
<organism evidence="2 3">
    <name type="scientific">Streptomyces cacaoi</name>
    <dbReference type="NCBI Taxonomy" id="1898"/>
    <lineage>
        <taxon>Bacteria</taxon>
        <taxon>Bacillati</taxon>
        <taxon>Actinomycetota</taxon>
        <taxon>Actinomycetes</taxon>
        <taxon>Kitasatosporales</taxon>
        <taxon>Streptomycetaceae</taxon>
        <taxon>Streptomyces</taxon>
    </lineage>
</organism>
<name>A0A4Y3R790_STRCI</name>
<keyword evidence="3" id="KW-1185">Reference proteome</keyword>
<accession>A0A4Y3R790</accession>
<dbReference type="Proteomes" id="UP000319210">
    <property type="component" value="Unassembled WGS sequence"/>
</dbReference>